<evidence type="ECO:0000313" key="1">
    <source>
        <dbReference type="EMBL" id="MBH3440915.1"/>
    </source>
</evidence>
<evidence type="ECO:0000313" key="4">
    <source>
        <dbReference type="Proteomes" id="UP000638986"/>
    </source>
</evidence>
<protein>
    <submittedName>
        <fullName evidence="2">Uncharacterized protein</fullName>
    </submittedName>
</protein>
<reference evidence="1 4" key="2">
    <citation type="submission" date="2020-11" db="EMBL/GenBank/DDBJ databases">
        <title>Enhanced detection system for hospital associated transmission using whole genome sequencing surveillance.</title>
        <authorList>
            <person name="Harrison L.H."/>
            <person name="Van Tyne D."/>
            <person name="Marsh J.W."/>
            <person name="Griffith M.P."/>
            <person name="Snyder D.J."/>
            <person name="Cooper V.S."/>
            <person name="Mustapha M."/>
        </authorList>
    </citation>
    <scope>NUCLEOTIDE SEQUENCE [LARGE SCALE GENOMIC DNA]</scope>
    <source>
        <strain evidence="1 4">PSB00013</strain>
    </source>
</reference>
<dbReference type="RefSeq" id="WP_112297458.1">
    <property type="nucleotide sequence ID" value="NZ_JAAMQY010000010.1"/>
</dbReference>
<dbReference type="EMBL" id="JADTXM010000015">
    <property type="protein sequence ID" value="MBH3440915.1"/>
    <property type="molecule type" value="Genomic_DNA"/>
</dbReference>
<dbReference type="Proteomes" id="UP000638986">
    <property type="component" value="Unassembled WGS sequence"/>
</dbReference>
<accession>A0A2X2BY27</accession>
<reference evidence="2 3" key="1">
    <citation type="submission" date="2018-06" db="EMBL/GenBank/DDBJ databases">
        <authorList>
            <consortium name="Pathogen Informatics"/>
            <person name="Doyle S."/>
        </authorList>
    </citation>
    <scope>NUCLEOTIDE SEQUENCE [LARGE SCALE GENOMIC DNA]</scope>
    <source>
        <strain evidence="2 3">NCTC11842</strain>
    </source>
</reference>
<evidence type="ECO:0000313" key="2">
    <source>
        <dbReference type="EMBL" id="SPY99984.1"/>
    </source>
</evidence>
<proteinExistence type="predicted"/>
<dbReference type="EMBL" id="UAUF01000002">
    <property type="protein sequence ID" value="SPY99984.1"/>
    <property type="molecule type" value="Genomic_DNA"/>
</dbReference>
<dbReference type="AlphaFoldDB" id="A0A2X2BY27"/>
<name>A0A2X2BY27_PSELU</name>
<gene>
    <name evidence="1" type="ORF">I5Q09_19720</name>
    <name evidence="2" type="ORF">NCTC11842_00129</name>
</gene>
<evidence type="ECO:0000313" key="3">
    <source>
        <dbReference type="Proteomes" id="UP000250443"/>
    </source>
</evidence>
<dbReference type="Proteomes" id="UP000250443">
    <property type="component" value="Unassembled WGS sequence"/>
</dbReference>
<organism evidence="2 3">
    <name type="scientific">Pseudomonas luteola</name>
    <dbReference type="NCBI Taxonomy" id="47886"/>
    <lineage>
        <taxon>Bacteria</taxon>
        <taxon>Pseudomonadati</taxon>
        <taxon>Pseudomonadota</taxon>
        <taxon>Gammaproteobacteria</taxon>
        <taxon>Pseudomonadales</taxon>
        <taxon>Pseudomonadaceae</taxon>
        <taxon>Pseudomonas</taxon>
    </lineage>
</organism>
<sequence length="105" mass="11523">MTISARYYDLGVGEEVSGAIIGSNGDEIAFDLNHSDGYRYTVRVKRVDGTLFKGTAISQPDGEIAELTCRVYSDPSEGLTMIAGSGWRYPGDKESSRWHVELQNS</sequence>